<keyword evidence="4" id="KW-1134">Transmembrane beta strand</keyword>
<dbReference type="eggNOG" id="COG3203">
    <property type="taxonomic scope" value="Bacteria"/>
</dbReference>
<keyword evidence="10" id="KW-0998">Cell outer membrane</keyword>
<keyword evidence="14" id="KW-1185">Reference proteome</keyword>
<dbReference type="GO" id="GO:0006811">
    <property type="term" value="P:monoatomic ion transport"/>
    <property type="evidence" value="ECO:0007669"/>
    <property type="project" value="UniProtKB-KW"/>
</dbReference>
<dbReference type="InterPro" id="IPR033900">
    <property type="entry name" value="Gram_neg_porin_domain"/>
</dbReference>
<dbReference type="Pfam" id="PF13609">
    <property type="entry name" value="Porin_4"/>
    <property type="match status" value="1"/>
</dbReference>
<dbReference type="EMBL" id="CP000272">
    <property type="protein sequence ID" value="ABE36262.1"/>
    <property type="molecule type" value="Genomic_DNA"/>
</dbReference>
<keyword evidence="8" id="KW-0626">Porin</keyword>
<dbReference type="SUPFAM" id="SSF56935">
    <property type="entry name" value="Porins"/>
    <property type="match status" value="1"/>
</dbReference>
<evidence type="ECO:0000256" key="7">
    <source>
        <dbReference type="ARBA" id="ARBA00023065"/>
    </source>
</evidence>
<evidence type="ECO:0000259" key="12">
    <source>
        <dbReference type="Pfam" id="PF13609"/>
    </source>
</evidence>
<dbReference type="InterPro" id="IPR023614">
    <property type="entry name" value="Porin_dom_sf"/>
</dbReference>
<dbReference type="OrthoDB" id="8982743at2"/>
<dbReference type="Proteomes" id="UP000001817">
    <property type="component" value="Chromosome 3"/>
</dbReference>
<feature type="signal peptide" evidence="11">
    <location>
        <begin position="1"/>
        <end position="20"/>
    </location>
</feature>
<dbReference type="KEGG" id="bxb:DR64_8087"/>
<dbReference type="AlphaFoldDB" id="Q13I27"/>
<proteinExistence type="predicted"/>
<protein>
    <submittedName>
        <fullName evidence="13">Outer membrane porin, OmpC family</fullName>
    </submittedName>
</protein>
<keyword evidence="5" id="KW-0812">Transmembrane</keyword>
<evidence type="ECO:0000313" key="14">
    <source>
        <dbReference type="Proteomes" id="UP000001817"/>
    </source>
</evidence>
<dbReference type="InterPro" id="IPR050298">
    <property type="entry name" value="Gram-neg_bact_OMP"/>
</dbReference>
<dbReference type="PATRIC" id="fig|266265.5.peg.8122"/>
<evidence type="ECO:0000256" key="1">
    <source>
        <dbReference type="ARBA" id="ARBA00004571"/>
    </source>
</evidence>
<dbReference type="CDD" id="cd00342">
    <property type="entry name" value="gram_neg_porins"/>
    <property type="match status" value="1"/>
</dbReference>
<accession>Q13I27</accession>
<evidence type="ECO:0000256" key="11">
    <source>
        <dbReference type="SAM" id="SignalP"/>
    </source>
</evidence>
<comment type="subcellular location">
    <subcellularLocation>
        <location evidence="1">Cell outer membrane</location>
        <topology evidence="1">Multi-pass membrane protein</topology>
    </subcellularLocation>
</comment>
<sequence>MKAKYLALVAPIVLSSHAMAQSSVTLYGVIDEAIRYQSNPGGTGTRGASVGMSEGAISGNRFGLRGDEDLGGGTHAIFDLQGGFNAATGKIDQQGQLFGRYAWMGLANQKFGTLKVGRQYGSAFSFDAFTFDAIGGGNITATDWELFLVGCRYDNTVDYTNQLGPLSLNLQHSFGGQPGNTSIGSTTSGALYYGFGGGKLGIFGQQSKDAASHKLVVGQAGANYGFGKTSLYAYYIYTKRDAGFAIGAAGTSAALANTNIMNNATTAYGAQTVNRIDQFIRLGAAYQPLPDWRFTISYAYDHARNVAPGRNGQLQTLYGIADYILSKHTDLYLEVDDSRISGASVNDPNSPLGTAPGVRQVLGASLSLRTTF</sequence>
<keyword evidence="6 11" id="KW-0732">Signal</keyword>
<evidence type="ECO:0000256" key="4">
    <source>
        <dbReference type="ARBA" id="ARBA00022452"/>
    </source>
</evidence>
<evidence type="ECO:0000256" key="9">
    <source>
        <dbReference type="ARBA" id="ARBA00023136"/>
    </source>
</evidence>
<keyword evidence="7" id="KW-0406">Ion transport</keyword>
<dbReference type="GO" id="GO:0009279">
    <property type="term" value="C:cell outer membrane"/>
    <property type="evidence" value="ECO:0007669"/>
    <property type="project" value="UniProtKB-SubCell"/>
</dbReference>
<dbReference type="GO" id="GO:0015288">
    <property type="term" value="F:porin activity"/>
    <property type="evidence" value="ECO:0007669"/>
    <property type="project" value="UniProtKB-KW"/>
</dbReference>
<evidence type="ECO:0000256" key="8">
    <source>
        <dbReference type="ARBA" id="ARBA00023114"/>
    </source>
</evidence>
<gene>
    <name evidence="13" type="ORF">Bxe_C0350</name>
</gene>
<keyword evidence="3" id="KW-0813">Transport</keyword>
<dbReference type="RefSeq" id="WP_011493522.1">
    <property type="nucleotide sequence ID" value="NC_007953.1"/>
</dbReference>
<dbReference type="PANTHER" id="PTHR34501">
    <property type="entry name" value="PROTEIN YDDL-RELATED"/>
    <property type="match status" value="1"/>
</dbReference>
<evidence type="ECO:0000256" key="5">
    <source>
        <dbReference type="ARBA" id="ARBA00022692"/>
    </source>
</evidence>
<reference evidence="13 14" key="1">
    <citation type="journal article" date="2006" name="Proc. Natl. Acad. Sci. U.S.A.">
        <title>Burkholderia xenovorans LB400 harbors a multi-replicon, 9.73-Mbp genome shaped for versatility.</title>
        <authorList>
            <person name="Chain P.S."/>
            <person name="Denef V.J."/>
            <person name="Konstantinidis K.T."/>
            <person name="Vergez L.M."/>
            <person name="Agullo L."/>
            <person name="Reyes V.L."/>
            <person name="Hauser L."/>
            <person name="Cordova M."/>
            <person name="Gomez L."/>
            <person name="Gonzalez M."/>
            <person name="Land M."/>
            <person name="Lao V."/>
            <person name="Larimer F."/>
            <person name="LiPuma J.J."/>
            <person name="Mahenthiralingam E."/>
            <person name="Malfatti S.A."/>
            <person name="Marx C.J."/>
            <person name="Parnell J.J."/>
            <person name="Ramette A."/>
            <person name="Richardson P."/>
            <person name="Seeger M."/>
            <person name="Smith D."/>
            <person name="Spilker T."/>
            <person name="Sul W.J."/>
            <person name="Tsoi T.V."/>
            <person name="Ulrich L.E."/>
            <person name="Zhulin I.B."/>
            <person name="Tiedje J.M."/>
        </authorList>
    </citation>
    <scope>NUCLEOTIDE SEQUENCE [LARGE SCALE GENOMIC DNA]</scope>
    <source>
        <strain evidence="13 14">LB400</strain>
    </source>
</reference>
<keyword evidence="9" id="KW-0472">Membrane</keyword>
<dbReference type="GO" id="GO:0046930">
    <property type="term" value="C:pore complex"/>
    <property type="evidence" value="ECO:0007669"/>
    <property type="project" value="UniProtKB-KW"/>
</dbReference>
<feature type="domain" description="Porin" evidence="12">
    <location>
        <begin position="7"/>
        <end position="339"/>
    </location>
</feature>
<dbReference type="STRING" id="266265.Bxe_C0350"/>
<comment type="subunit">
    <text evidence="2">Homotrimer.</text>
</comment>
<dbReference type="KEGG" id="bxe:Bxe_C0350"/>
<name>Q13I27_PARXL</name>
<evidence type="ECO:0000256" key="10">
    <source>
        <dbReference type="ARBA" id="ARBA00023237"/>
    </source>
</evidence>
<dbReference type="Gene3D" id="2.40.160.10">
    <property type="entry name" value="Porin"/>
    <property type="match status" value="1"/>
</dbReference>
<evidence type="ECO:0000256" key="2">
    <source>
        <dbReference type="ARBA" id="ARBA00011233"/>
    </source>
</evidence>
<organism evidence="13 14">
    <name type="scientific">Paraburkholderia xenovorans (strain LB400)</name>
    <dbReference type="NCBI Taxonomy" id="266265"/>
    <lineage>
        <taxon>Bacteria</taxon>
        <taxon>Pseudomonadati</taxon>
        <taxon>Pseudomonadota</taxon>
        <taxon>Betaproteobacteria</taxon>
        <taxon>Burkholderiales</taxon>
        <taxon>Burkholderiaceae</taxon>
        <taxon>Paraburkholderia</taxon>
    </lineage>
</organism>
<evidence type="ECO:0000256" key="3">
    <source>
        <dbReference type="ARBA" id="ARBA00022448"/>
    </source>
</evidence>
<feature type="chain" id="PRO_5004182492" evidence="11">
    <location>
        <begin position="21"/>
        <end position="372"/>
    </location>
</feature>
<evidence type="ECO:0000313" key="13">
    <source>
        <dbReference type="EMBL" id="ABE36262.1"/>
    </source>
</evidence>
<evidence type="ECO:0000256" key="6">
    <source>
        <dbReference type="ARBA" id="ARBA00022729"/>
    </source>
</evidence>
<dbReference type="PANTHER" id="PTHR34501:SF9">
    <property type="entry name" value="MAJOR OUTER MEMBRANE PROTEIN P.IA"/>
    <property type="match status" value="1"/>
</dbReference>